<proteinExistence type="predicted"/>
<protein>
    <submittedName>
        <fullName evidence="1">Uncharacterized protein</fullName>
    </submittedName>
</protein>
<dbReference type="InterPro" id="IPR013321">
    <property type="entry name" value="Arc_rbn_hlx_hlx"/>
</dbReference>
<organism evidence="1 2">
    <name type="scientific">Occultella glacieicola</name>
    <dbReference type="NCBI Taxonomy" id="2518684"/>
    <lineage>
        <taxon>Bacteria</taxon>
        <taxon>Bacillati</taxon>
        <taxon>Actinomycetota</taxon>
        <taxon>Actinomycetes</taxon>
        <taxon>Micrococcales</taxon>
        <taxon>Ruaniaceae</taxon>
        <taxon>Occultella</taxon>
    </lineage>
</organism>
<dbReference type="Proteomes" id="UP000504882">
    <property type="component" value="Unassembled WGS sequence"/>
</dbReference>
<dbReference type="Gene3D" id="1.10.1220.10">
    <property type="entry name" value="Met repressor-like"/>
    <property type="match status" value="1"/>
</dbReference>
<accession>A0ABY2DWJ2</accession>
<comment type="caution">
    <text evidence="1">The sequence shown here is derived from an EMBL/GenBank/DDBJ whole genome shotgun (WGS) entry which is preliminary data.</text>
</comment>
<name>A0ABY2DWJ2_9MICO</name>
<reference evidence="1 2" key="1">
    <citation type="submission" date="2019-03" db="EMBL/GenBank/DDBJ databases">
        <title>Genomic features of bacteria from cold environments.</title>
        <authorList>
            <person name="Shen L."/>
        </authorList>
    </citation>
    <scope>NUCLEOTIDE SEQUENCE [LARGE SCALE GENOMIC DNA]</scope>
    <source>
        <strain evidence="2">T3246-1</strain>
    </source>
</reference>
<sequence>MVRKRHGGGQPHKGDRRLLAARVPRSQADEVERRADALGLSISEYIASVLVQHVATTDSPANAQGELLTIREEMRLNQSA</sequence>
<keyword evidence="2" id="KW-1185">Reference proteome</keyword>
<gene>
    <name evidence="1" type="ORF">EXU48_23860</name>
</gene>
<dbReference type="RefSeq" id="WP_133110207.1">
    <property type="nucleotide sequence ID" value="NZ_SMNA01000020.1"/>
</dbReference>
<evidence type="ECO:0000313" key="1">
    <source>
        <dbReference type="EMBL" id="TDE88160.1"/>
    </source>
</evidence>
<evidence type="ECO:0000313" key="2">
    <source>
        <dbReference type="Proteomes" id="UP000504882"/>
    </source>
</evidence>
<dbReference type="EMBL" id="SMNA01000020">
    <property type="protein sequence ID" value="TDE88160.1"/>
    <property type="molecule type" value="Genomic_DNA"/>
</dbReference>